<dbReference type="EMBL" id="RKHQ01000001">
    <property type="protein sequence ID" value="ROR96129.1"/>
    <property type="molecule type" value="Genomic_DNA"/>
</dbReference>
<dbReference type="InterPro" id="IPR043129">
    <property type="entry name" value="ATPase_NBD"/>
</dbReference>
<dbReference type="AlphaFoldDB" id="A0A3N2D8M5"/>
<evidence type="ECO:0000313" key="9">
    <source>
        <dbReference type="Proteomes" id="UP000275356"/>
    </source>
</evidence>
<dbReference type="Gene3D" id="3.30.420.40">
    <property type="match status" value="2"/>
</dbReference>
<evidence type="ECO:0000256" key="2">
    <source>
        <dbReference type="ARBA" id="ARBA00022629"/>
    </source>
</evidence>
<feature type="domain" description="Carbohydrate kinase FGGY N-terminal" evidence="6">
    <location>
        <begin position="7"/>
        <end position="250"/>
    </location>
</feature>
<keyword evidence="3" id="KW-0808">Transferase</keyword>
<comment type="similarity">
    <text evidence="1">Belongs to the FGGY kinase family.</text>
</comment>
<feature type="compositionally biased region" description="Basic and acidic residues" evidence="5">
    <location>
        <begin position="34"/>
        <end position="51"/>
    </location>
</feature>
<keyword evidence="4 8" id="KW-0418">Kinase</keyword>
<dbReference type="Pfam" id="PF02782">
    <property type="entry name" value="FGGY_C"/>
    <property type="match status" value="1"/>
</dbReference>
<dbReference type="InterPro" id="IPR050406">
    <property type="entry name" value="FGGY_Carb_Kinase"/>
</dbReference>
<evidence type="ECO:0000259" key="6">
    <source>
        <dbReference type="Pfam" id="PF00370"/>
    </source>
</evidence>
<dbReference type="RefSeq" id="WP_123738352.1">
    <property type="nucleotide sequence ID" value="NZ_RKHQ01000001.1"/>
</dbReference>
<name>A0A3N2D8M5_9MICO</name>
<dbReference type="PANTHER" id="PTHR43095:SF5">
    <property type="entry name" value="XYLULOSE KINASE"/>
    <property type="match status" value="1"/>
</dbReference>
<accession>A0A3N2D8M5</accession>
<protein>
    <submittedName>
        <fullName evidence="8">Xylulokinase</fullName>
    </submittedName>
</protein>
<dbReference type="InterPro" id="IPR018485">
    <property type="entry name" value="FGGY_C"/>
</dbReference>
<dbReference type="GO" id="GO:0016301">
    <property type="term" value="F:kinase activity"/>
    <property type="evidence" value="ECO:0007669"/>
    <property type="project" value="UniProtKB-KW"/>
</dbReference>
<dbReference type="PIRSF" id="PIRSF000538">
    <property type="entry name" value="GlpK"/>
    <property type="match status" value="1"/>
</dbReference>
<evidence type="ECO:0000259" key="7">
    <source>
        <dbReference type="Pfam" id="PF02782"/>
    </source>
</evidence>
<feature type="region of interest" description="Disordered" evidence="5">
    <location>
        <begin position="31"/>
        <end position="51"/>
    </location>
</feature>
<dbReference type="OrthoDB" id="9782710at2"/>
<dbReference type="Pfam" id="PF00370">
    <property type="entry name" value="FGGY_N"/>
    <property type="match status" value="1"/>
</dbReference>
<dbReference type="InterPro" id="IPR018484">
    <property type="entry name" value="FGGY_N"/>
</dbReference>
<evidence type="ECO:0000256" key="3">
    <source>
        <dbReference type="ARBA" id="ARBA00022679"/>
    </source>
</evidence>
<gene>
    <name evidence="8" type="ORF">EDD28_0705</name>
</gene>
<dbReference type="SUPFAM" id="SSF53067">
    <property type="entry name" value="Actin-like ATPase domain"/>
    <property type="match status" value="2"/>
</dbReference>
<evidence type="ECO:0000256" key="1">
    <source>
        <dbReference type="ARBA" id="ARBA00009156"/>
    </source>
</evidence>
<keyword evidence="2" id="KW-0119">Carbohydrate metabolism</keyword>
<sequence>MRDTTPVVLGIDLGTTGVKVVAVDVGRGVVGTESAEHPTRHPGADGHEQDPDRWWSATCAASRRLLRRLADEGRPVVPAAVGLAGQMHSLLLLDGSTRPVRPAMTWADRRVGAATARLARSPRFEAVTGNAPVDAFTAPKLAWLAEHEPDALARARHLVLAKDWLGLRLTGELATDPTDALGTLLWDPAGARWDEELFGLCGADARLGVSVLASAAVRGRVTRAAAAETGIPEGTPVVTGAGDVSAAAMGGGARLGGGLCLNVGTAAQVMGAAPDLRPGLGFVFGSADGAGFVRMASVYAAGASVRAFERDELDGGAIGPAAAGAPAGARGLSYLPYMFGIVVPRKDDTVRGGFVGSAPEHTPAERAGAVLEGVAFACADVVEAVAEQTGARGTLTVVGGVASSPRFRAALAATVGLRVRHVPAAGSPLAAAMLAGTGSGLLAGPEELLALVPGEWVDPGPEAGEYRGARARFRGRVEEMLAAAARDGR</sequence>
<dbReference type="InterPro" id="IPR000577">
    <property type="entry name" value="Carb_kinase_FGGY"/>
</dbReference>
<proteinExistence type="inferred from homology"/>
<dbReference type="GO" id="GO:0042732">
    <property type="term" value="P:D-xylose metabolic process"/>
    <property type="evidence" value="ECO:0007669"/>
    <property type="project" value="UniProtKB-KW"/>
</dbReference>
<keyword evidence="9" id="KW-1185">Reference proteome</keyword>
<keyword evidence="2" id="KW-0859">Xylose metabolism</keyword>
<organism evidence="8 9">
    <name type="scientific">Salana multivorans</name>
    <dbReference type="NCBI Taxonomy" id="120377"/>
    <lineage>
        <taxon>Bacteria</taxon>
        <taxon>Bacillati</taxon>
        <taxon>Actinomycetota</taxon>
        <taxon>Actinomycetes</taxon>
        <taxon>Micrococcales</taxon>
        <taxon>Beutenbergiaceae</taxon>
        <taxon>Salana</taxon>
    </lineage>
</organism>
<dbReference type="PANTHER" id="PTHR43095">
    <property type="entry name" value="SUGAR KINASE"/>
    <property type="match status" value="1"/>
</dbReference>
<reference evidence="8 9" key="1">
    <citation type="submission" date="2018-11" db="EMBL/GenBank/DDBJ databases">
        <title>Sequencing the genomes of 1000 actinobacteria strains.</title>
        <authorList>
            <person name="Klenk H.-P."/>
        </authorList>
    </citation>
    <scope>NUCLEOTIDE SEQUENCE [LARGE SCALE GENOMIC DNA]</scope>
    <source>
        <strain evidence="8 9">DSM 13521</strain>
    </source>
</reference>
<evidence type="ECO:0000256" key="4">
    <source>
        <dbReference type="ARBA" id="ARBA00022777"/>
    </source>
</evidence>
<feature type="domain" description="Carbohydrate kinase FGGY C-terminal" evidence="7">
    <location>
        <begin position="319"/>
        <end position="436"/>
    </location>
</feature>
<comment type="caution">
    <text evidence="8">The sequence shown here is derived from an EMBL/GenBank/DDBJ whole genome shotgun (WGS) entry which is preliminary data.</text>
</comment>
<evidence type="ECO:0000256" key="5">
    <source>
        <dbReference type="SAM" id="MobiDB-lite"/>
    </source>
</evidence>
<evidence type="ECO:0000313" key="8">
    <source>
        <dbReference type="EMBL" id="ROR96129.1"/>
    </source>
</evidence>
<dbReference type="Proteomes" id="UP000275356">
    <property type="component" value="Unassembled WGS sequence"/>
</dbReference>